<evidence type="ECO:0000256" key="1">
    <source>
        <dbReference type="SAM" id="SignalP"/>
    </source>
</evidence>
<dbReference type="Proteomes" id="UP001652503">
    <property type="component" value="Unassembled WGS sequence"/>
</dbReference>
<name>A0ABT2YY56_9RHOB</name>
<evidence type="ECO:0000313" key="3">
    <source>
        <dbReference type="Proteomes" id="UP001652503"/>
    </source>
</evidence>
<dbReference type="RefSeq" id="WP_263720277.1">
    <property type="nucleotide sequence ID" value="NZ_JAOWLA010000002.1"/>
</dbReference>
<dbReference type="PROSITE" id="PS51257">
    <property type="entry name" value="PROKAR_LIPOPROTEIN"/>
    <property type="match status" value="1"/>
</dbReference>
<evidence type="ECO:0000313" key="2">
    <source>
        <dbReference type="EMBL" id="MCV2863813.1"/>
    </source>
</evidence>
<gene>
    <name evidence="2" type="ORF">OE647_03545</name>
</gene>
<organism evidence="2 3">
    <name type="scientific">Albidovulum sediminicola</name>
    <dbReference type="NCBI Taxonomy" id="2984331"/>
    <lineage>
        <taxon>Bacteria</taxon>
        <taxon>Pseudomonadati</taxon>
        <taxon>Pseudomonadota</taxon>
        <taxon>Alphaproteobacteria</taxon>
        <taxon>Rhodobacterales</taxon>
        <taxon>Paracoccaceae</taxon>
        <taxon>Albidovulum</taxon>
    </lineage>
</organism>
<keyword evidence="1" id="KW-0732">Signal</keyword>
<keyword evidence="3" id="KW-1185">Reference proteome</keyword>
<feature type="signal peptide" evidence="1">
    <location>
        <begin position="1"/>
        <end position="20"/>
    </location>
</feature>
<protein>
    <recommendedName>
        <fullName evidence="4">Lipoprotein</fullName>
    </recommendedName>
</protein>
<evidence type="ECO:0008006" key="4">
    <source>
        <dbReference type="Google" id="ProtNLM"/>
    </source>
</evidence>
<reference evidence="2 3" key="1">
    <citation type="submission" date="2022-10" db="EMBL/GenBank/DDBJ databases">
        <title>Defluviimonas sp. nov., isolated from ocean surface water.</title>
        <authorList>
            <person name="He W."/>
            <person name="Wang L."/>
            <person name="Zhang D.-F."/>
        </authorList>
    </citation>
    <scope>NUCLEOTIDE SEQUENCE [LARGE SCALE GENOMIC DNA]</scope>
    <source>
        <strain evidence="2 3">WL0075</strain>
    </source>
</reference>
<accession>A0ABT2YY56</accession>
<sequence>MRKGRIVRITAFLFCAAALAGCTNDPGFRGVIGVREARAEDVLACRYISDISMRPSLYGPVLGQQALKYARNTIMADALDSGANTVVFDQATPGSDVYKLHAKAYSC</sequence>
<dbReference type="EMBL" id="JAOWLA010000002">
    <property type="protein sequence ID" value="MCV2863813.1"/>
    <property type="molecule type" value="Genomic_DNA"/>
</dbReference>
<feature type="chain" id="PRO_5046506966" description="Lipoprotein" evidence="1">
    <location>
        <begin position="21"/>
        <end position="107"/>
    </location>
</feature>
<comment type="caution">
    <text evidence="2">The sequence shown here is derived from an EMBL/GenBank/DDBJ whole genome shotgun (WGS) entry which is preliminary data.</text>
</comment>
<proteinExistence type="predicted"/>